<name>A0A142K677_9CAUD</name>
<sequence>MTTPTDAFTIAQRRAAVAELLRDNMSQRKIAERLGVTKDVVYRDIQALSRVTATPPNQDRRAPVAPDILTVALPAAASSPDPTTPSRDTATPAALHLAVPLDAALVADLATLTRNGTAPEDAIRRAVAQAAKGYRLAWGIGLYPRTTDPVVSRHQFVPYQPTEHETASPPDPPTR</sequence>
<proteinExistence type="predicted"/>
<organism evidence="2 3">
    <name type="scientific">Streptomyces phage Chymera</name>
    <dbReference type="NCBI Taxonomy" id="1821728"/>
    <lineage>
        <taxon>Viruses</taxon>
        <taxon>Duplodnaviria</taxon>
        <taxon>Heunggongvirae</taxon>
        <taxon>Uroviricota</taxon>
        <taxon>Caudoviricetes</taxon>
        <taxon>Chymeravirus</taxon>
        <taxon>Chymeravirus chymera</taxon>
    </lineage>
</organism>
<keyword evidence="3" id="KW-1185">Reference proteome</keyword>
<evidence type="ECO:0000259" key="1">
    <source>
        <dbReference type="Pfam" id="PF08279"/>
    </source>
</evidence>
<protein>
    <submittedName>
        <fullName evidence="2">DNA-binding protein</fullName>
    </submittedName>
</protein>
<dbReference type="InterPro" id="IPR036388">
    <property type="entry name" value="WH-like_DNA-bd_sf"/>
</dbReference>
<keyword evidence="2" id="KW-0238">DNA-binding</keyword>
<dbReference type="Proteomes" id="UP000223789">
    <property type="component" value="Segment"/>
</dbReference>
<evidence type="ECO:0000313" key="3">
    <source>
        <dbReference type="Proteomes" id="UP000223789"/>
    </source>
</evidence>
<dbReference type="EMBL" id="KU958700">
    <property type="protein sequence ID" value="AMS01610.1"/>
    <property type="molecule type" value="Genomic_DNA"/>
</dbReference>
<feature type="domain" description="Helix-turn-helix type 11" evidence="1">
    <location>
        <begin position="16"/>
        <end position="50"/>
    </location>
</feature>
<dbReference type="Gene3D" id="1.10.10.10">
    <property type="entry name" value="Winged helix-like DNA-binding domain superfamily/Winged helix DNA-binding domain"/>
    <property type="match status" value="1"/>
</dbReference>
<dbReference type="InterPro" id="IPR013196">
    <property type="entry name" value="HTH_11"/>
</dbReference>
<evidence type="ECO:0000313" key="2">
    <source>
        <dbReference type="EMBL" id="AMS01610.1"/>
    </source>
</evidence>
<dbReference type="Pfam" id="PF08279">
    <property type="entry name" value="HTH_11"/>
    <property type="match status" value="1"/>
</dbReference>
<accession>A0A142K677</accession>
<dbReference type="GO" id="GO:0003677">
    <property type="term" value="F:DNA binding"/>
    <property type="evidence" value="ECO:0007669"/>
    <property type="project" value="UniProtKB-KW"/>
</dbReference>
<gene>
    <name evidence="2" type="ORF">SEA_CHYMERA_51</name>
</gene>
<reference evidence="2 3" key="1">
    <citation type="submission" date="2016-03" db="EMBL/GenBank/DDBJ databases">
        <authorList>
            <person name="Ploux O."/>
        </authorList>
    </citation>
    <scope>NUCLEOTIDE SEQUENCE [LARGE SCALE GENOMIC DNA]</scope>
</reference>